<proteinExistence type="predicted"/>
<name>A0A0F6W9K2_9BACT</name>
<dbReference type="GO" id="GO:0020037">
    <property type="term" value="F:heme binding"/>
    <property type="evidence" value="ECO:0007669"/>
    <property type="project" value="InterPro"/>
</dbReference>
<evidence type="ECO:0000313" key="2">
    <source>
        <dbReference type="Proteomes" id="UP000034883"/>
    </source>
</evidence>
<dbReference type="SUPFAM" id="SSF56634">
    <property type="entry name" value="Heme-dependent catalase-like"/>
    <property type="match status" value="1"/>
</dbReference>
<dbReference type="AlphaFoldDB" id="A0A0F6W9K2"/>
<dbReference type="STRING" id="927083.DB32_008022"/>
<dbReference type="Proteomes" id="UP000034883">
    <property type="component" value="Chromosome"/>
</dbReference>
<accession>A0A0F6W9K2</accession>
<protein>
    <submittedName>
        <fullName evidence="1">Uncharacterized protein</fullName>
    </submittedName>
</protein>
<keyword evidence="2" id="KW-1185">Reference proteome</keyword>
<dbReference type="InterPro" id="IPR020835">
    <property type="entry name" value="Catalase_sf"/>
</dbReference>
<organism evidence="1 2">
    <name type="scientific">Sandaracinus amylolyticus</name>
    <dbReference type="NCBI Taxonomy" id="927083"/>
    <lineage>
        <taxon>Bacteria</taxon>
        <taxon>Pseudomonadati</taxon>
        <taxon>Myxococcota</taxon>
        <taxon>Polyangia</taxon>
        <taxon>Polyangiales</taxon>
        <taxon>Sandaracinaceae</taxon>
        <taxon>Sandaracinus</taxon>
    </lineage>
</organism>
<sequence length="258" mass="29530">MRRARMFHPRGIALRADVRPRARLAPWDTIAERLRGPALVRLSSAWWKHGEIKDVLGIAIRFTRSERISPRPGPGDQDLLFATIRRPWTMPFAPLTTRVHDFFANEYFAVSPFEVHGAGTVEWRLVPDGAIDEGATREEKLAIAIARGHARFVLEARPYRRLIDLGRHRHWHPVADVVLLERVTIEDEMLRFDPFRAGRGIRPAGFVQSLRRATYAASQWARARATGVDEHGDAAHVVVDLEKERARRHLEGHRHARA</sequence>
<gene>
    <name evidence="1" type="ORF">DB32_008022</name>
</gene>
<reference evidence="1 2" key="1">
    <citation type="submission" date="2015-03" db="EMBL/GenBank/DDBJ databases">
        <title>Genome assembly of Sandaracinus amylolyticus DSM 53668.</title>
        <authorList>
            <person name="Sharma G."/>
            <person name="Subramanian S."/>
        </authorList>
    </citation>
    <scope>NUCLEOTIDE SEQUENCE [LARGE SCALE GENOMIC DNA]</scope>
    <source>
        <strain evidence="1 2">DSM 53668</strain>
    </source>
</reference>
<evidence type="ECO:0000313" key="1">
    <source>
        <dbReference type="EMBL" id="AKF10873.1"/>
    </source>
</evidence>
<dbReference type="EMBL" id="CP011125">
    <property type="protein sequence ID" value="AKF10873.1"/>
    <property type="molecule type" value="Genomic_DNA"/>
</dbReference>
<dbReference type="KEGG" id="samy:DB32_008022"/>